<evidence type="ECO:0000313" key="2">
    <source>
        <dbReference type="Proteomes" id="UP000663419"/>
    </source>
</evidence>
<dbReference type="AlphaFoldDB" id="A0A8A1LDS8"/>
<reference evidence="1" key="1">
    <citation type="submission" date="2021-01" db="EMBL/GenBank/DDBJ databases">
        <title>Chromosome-level genome assembly of a human fungal pathogen reveals clustering of transcriptionally co-regulated genes.</title>
        <authorList>
            <person name="Voorhies M."/>
            <person name="Cohen S."/>
            <person name="Shea T.P."/>
            <person name="Petrus S."/>
            <person name="Munoz J.F."/>
            <person name="Poplawski S."/>
            <person name="Goldman W.E."/>
            <person name="Michael T."/>
            <person name="Cuomo C.A."/>
            <person name="Sil A."/>
            <person name="Beyhan S."/>
        </authorList>
    </citation>
    <scope>NUCLEOTIDE SEQUENCE</scope>
    <source>
        <strain evidence="1">H88</strain>
    </source>
</reference>
<protein>
    <submittedName>
        <fullName evidence="1">RING finger protein</fullName>
    </submittedName>
</protein>
<organism evidence="1 2">
    <name type="scientific">Ajellomyces capsulatus (strain H88)</name>
    <name type="common">Darling's disease fungus</name>
    <name type="synonym">Histoplasma capsulatum</name>
    <dbReference type="NCBI Taxonomy" id="544711"/>
    <lineage>
        <taxon>Eukaryota</taxon>
        <taxon>Fungi</taxon>
        <taxon>Dikarya</taxon>
        <taxon>Ascomycota</taxon>
        <taxon>Pezizomycotina</taxon>
        <taxon>Eurotiomycetes</taxon>
        <taxon>Eurotiomycetidae</taxon>
        <taxon>Onygenales</taxon>
        <taxon>Ajellomycetaceae</taxon>
        <taxon>Histoplasma</taxon>
    </lineage>
</organism>
<evidence type="ECO:0000313" key="1">
    <source>
        <dbReference type="EMBL" id="QSS50594.1"/>
    </source>
</evidence>
<accession>A0A8A1LDS8</accession>
<dbReference type="Proteomes" id="UP000663419">
    <property type="component" value="Chromosome 1"/>
</dbReference>
<name>A0A8A1LDS8_AJEC8</name>
<proteinExistence type="predicted"/>
<dbReference type="VEuPathDB" id="FungiDB:I7I53_11345"/>
<sequence length="101" mass="12088">MLFNSLKPLRLHISFYTVFTYPLETSTPRFRAGRQSHHCESDTLQRENQEKLLRITKNQLPFLLLLWNHVAIYNHGAFSRPPKFFFQNLSSAQEHHIEHRI</sequence>
<gene>
    <name evidence="1" type="ORF">I7I53_11345</name>
</gene>
<dbReference type="EMBL" id="CP069102">
    <property type="protein sequence ID" value="QSS50594.1"/>
    <property type="molecule type" value="Genomic_DNA"/>
</dbReference>